<proteinExistence type="predicted"/>
<comment type="caution">
    <text evidence="3">The sequence shown here is derived from an EMBL/GenBank/DDBJ whole genome shotgun (WGS) entry which is preliminary data.</text>
</comment>
<feature type="signal peptide" evidence="2">
    <location>
        <begin position="1"/>
        <end position="18"/>
    </location>
</feature>
<reference evidence="3" key="1">
    <citation type="journal article" date="2021" name="Nat. Commun.">
        <title>Genetic determinants of endophytism in the Arabidopsis root mycobiome.</title>
        <authorList>
            <person name="Mesny F."/>
            <person name="Miyauchi S."/>
            <person name="Thiergart T."/>
            <person name="Pickel B."/>
            <person name="Atanasova L."/>
            <person name="Karlsson M."/>
            <person name="Huettel B."/>
            <person name="Barry K.W."/>
            <person name="Haridas S."/>
            <person name="Chen C."/>
            <person name="Bauer D."/>
            <person name="Andreopoulos W."/>
            <person name="Pangilinan J."/>
            <person name="LaButti K."/>
            <person name="Riley R."/>
            <person name="Lipzen A."/>
            <person name="Clum A."/>
            <person name="Drula E."/>
            <person name="Henrissat B."/>
            <person name="Kohler A."/>
            <person name="Grigoriev I.V."/>
            <person name="Martin F.M."/>
            <person name="Hacquard S."/>
        </authorList>
    </citation>
    <scope>NUCLEOTIDE SEQUENCE</scope>
    <source>
        <strain evidence="3">MPI-CAGE-CH-0243</strain>
    </source>
</reference>
<organism evidence="3 4">
    <name type="scientific">Dendryphion nanum</name>
    <dbReference type="NCBI Taxonomy" id="256645"/>
    <lineage>
        <taxon>Eukaryota</taxon>
        <taxon>Fungi</taxon>
        <taxon>Dikarya</taxon>
        <taxon>Ascomycota</taxon>
        <taxon>Pezizomycotina</taxon>
        <taxon>Dothideomycetes</taxon>
        <taxon>Pleosporomycetidae</taxon>
        <taxon>Pleosporales</taxon>
        <taxon>Torulaceae</taxon>
        <taxon>Dendryphion</taxon>
    </lineage>
</organism>
<dbReference type="Proteomes" id="UP000700596">
    <property type="component" value="Unassembled WGS sequence"/>
</dbReference>
<dbReference type="OrthoDB" id="3780616at2759"/>
<evidence type="ECO:0000256" key="1">
    <source>
        <dbReference type="SAM" id="MobiDB-lite"/>
    </source>
</evidence>
<name>A0A9P9IFF7_9PLEO</name>
<evidence type="ECO:0000256" key="2">
    <source>
        <dbReference type="SAM" id="SignalP"/>
    </source>
</evidence>
<accession>A0A9P9IFF7</accession>
<dbReference type="EMBL" id="JAGMWT010000013">
    <property type="protein sequence ID" value="KAH7117784.1"/>
    <property type="molecule type" value="Genomic_DNA"/>
</dbReference>
<sequence>MRAFTSLAVLAFVITVAGTPITPAAPKLQRRAEEMRSTGMAEHDIAKQLTLPLFEQEEELHPLISQVSEKFYKLFKTPENEEKRDLSGDIPPGSLESPQMLPRVAAPESLTETLSKKVHAVFGNGDIERRGFGYEGKELEMRRPQGMRHWD</sequence>
<evidence type="ECO:0000313" key="3">
    <source>
        <dbReference type="EMBL" id="KAH7117784.1"/>
    </source>
</evidence>
<feature type="compositionally biased region" description="Basic and acidic residues" evidence="1">
    <location>
        <begin position="78"/>
        <end position="87"/>
    </location>
</feature>
<keyword evidence="4" id="KW-1185">Reference proteome</keyword>
<feature type="chain" id="PRO_5040437830" evidence="2">
    <location>
        <begin position="19"/>
        <end position="151"/>
    </location>
</feature>
<feature type="region of interest" description="Disordered" evidence="1">
    <location>
        <begin position="78"/>
        <end position="100"/>
    </location>
</feature>
<dbReference type="AlphaFoldDB" id="A0A9P9IFF7"/>
<evidence type="ECO:0000313" key="4">
    <source>
        <dbReference type="Proteomes" id="UP000700596"/>
    </source>
</evidence>
<keyword evidence="2" id="KW-0732">Signal</keyword>
<gene>
    <name evidence="3" type="ORF">B0J11DRAFT_441730</name>
</gene>
<protein>
    <submittedName>
        <fullName evidence="3">Uncharacterized protein</fullName>
    </submittedName>
</protein>